<dbReference type="EMBL" id="PVNL01000118">
    <property type="protein sequence ID" value="PRQ00462.1"/>
    <property type="molecule type" value="Genomic_DNA"/>
</dbReference>
<gene>
    <name evidence="2" type="ORF">ENSA7_59560</name>
</gene>
<proteinExistence type="predicted"/>
<evidence type="ECO:0000313" key="2">
    <source>
        <dbReference type="EMBL" id="PRQ00462.1"/>
    </source>
</evidence>
<feature type="region of interest" description="Disordered" evidence="1">
    <location>
        <begin position="65"/>
        <end position="94"/>
    </location>
</feature>
<sequence length="113" mass="12767">MARLSTIRASDQTALQGLHYHYEPAGNITDIRDTAQQTVYFQNAVVEAANSYTYDATYRLIKATGREDASEGTTQRTHEQLPVSPQPMTSDPSAMRRYTQRYAYDSVGNILRM</sequence>
<dbReference type="Gene3D" id="2.180.10.10">
    <property type="entry name" value="RHS repeat-associated core"/>
    <property type="match status" value="1"/>
</dbReference>
<organism evidence="2 3">
    <name type="scientific">Enhygromyxa salina</name>
    <dbReference type="NCBI Taxonomy" id="215803"/>
    <lineage>
        <taxon>Bacteria</taxon>
        <taxon>Pseudomonadati</taxon>
        <taxon>Myxococcota</taxon>
        <taxon>Polyangia</taxon>
        <taxon>Nannocystales</taxon>
        <taxon>Nannocystaceae</taxon>
        <taxon>Enhygromyxa</taxon>
    </lineage>
</organism>
<protein>
    <submittedName>
        <fullName evidence="2">Uncharacterized protein</fullName>
    </submittedName>
</protein>
<reference evidence="2 3" key="1">
    <citation type="submission" date="2018-03" db="EMBL/GenBank/DDBJ databases">
        <title>Draft Genome Sequences of the Obligatory Marine Myxobacteria Enhygromyxa salina SWB007.</title>
        <authorList>
            <person name="Poehlein A."/>
            <person name="Moghaddam J.A."/>
            <person name="Harms H."/>
            <person name="Alanjari M."/>
            <person name="Koenig G.M."/>
            <person name="Daniel R."/>
            <person name="Schaeberle T.F."/>
        </authorList>
    </citation>
    <scope>NUCLEOTIDE SEQUENCE [LARGE SCALE GENOMIC DNA]</scope>
    <source>
        <strain evidence="2 3">SWB007</strain>
    </source>
</reference>
<dbReference type="AlphaFoldDB" id="A0A2S9Y5U5"/>
<name>A0A2S9Y5U5_9BACT</name>
<comment type="caution">
    <text evidence="2">The sequence shown here is derived from an EMBL/GenBank/DDBJ whole genome shotgun (WGS) entry which is preliminary data.</text>
</comment>
<evidence type="ECO:0000313" key="3">
    <source>
        <dbReference type="Proteomes" id="UP000238823"/>
    </source>
</evidence>
<dbReference type="Proteomes" id="UP000238823">
    <property type="component" value="Unassembled WGS sequence"/>
</dbReference>
<dbReference type="RefSeq" id="WP_106092817.1">
    <property type="nucleotide sequence ID" value="NZ_PVNL01000118.1"/>
</dbReference>
<accession>A0A2S9Y5U5</accession>
<evidence type="ECO:0000256" key="1">
    <source>
        <dbReference type="SAM" id="MobiDB-lite"/>
    </source>
</evidence>